<keyword evidence="2" id="KW-1277">Toxin-antitoxin system</keyword>
<reference evidence="7 8" key="1">
    <citation type="submission" date="2019-03" db="EMBL/GenBank/DDBJ databases">
        <title>Genomics of glacier-inhabiting Cryobacterium strains.</title>
        <authorList>
            <person name="Liu Q."/>
            <person name="Xin Y.-H."/>
        </authorList>
    </citation>
    <scope>NUCLEOTIDE SEQUENCE [LARGE SCALE GENOMIC DNA]</scope>
    <source>
        <strain evidence="7 8">Hh4</strain>
    </source>
</reference>
<keyword evidence="8" id="KW-1185">Reference proteome</keyword>
<gene>
    <name evidence="7" type="ORF">E3T48_16290</name>
</gene>
<dbReference type="PANTHER" id="PTHR36449">
    <property type="entry name" value="ACETYLTRANSFERASE-RELATED"/>
    <property type="match status" value="1"/>
</dbReference>
<proteinExistence type="predicted"/>
<evidence type="ECO:0000259" key="6">
    <source>
        <dbReference type="Pfam" id="PF13508"/>
    </source>
</evidence>
<dbReference type="AlphaFoldDB" id="A0A4V3IU15"/>
<evidence type="ECO:0000313" key="7">
    <source>
        <dbReference type="EMBL" id="TFD70513.1"/>
    </source>
</evidence>
<organism evidence="7 8">
    <name type="scientific">Cryobacterium fucosi</name>
    <dbReference type="NCBI Taxonomy" id="1259157"/>
    <lineage>
        <taxon>Bacteria</taxon>
        <taxon>Bacillati</taxon>
        <taxon>Actinomycetota</taxon>
        <taxon>Actinomycetes</taxon>
        <taxon>Micrococcales</taxon>
        <taxon>Microbacteriaceae</taxon>
        <taxon>Cryobacterium</taxon>
    </lineage>
</organism>
<dbReference type="InterPro" id="IPR000182">
    <property type="entry name" value="GNAT_dom"/>
</dbReference>
<dbReference type="Gene3D" id="3.40.630.30">
    <property type="match status" value="1"/>
</dbReference>
<evidence type="ECO:0000256" key="2">
    <source>
        <dbReference type="ARBA" id="ARBA00022649"/>
    </source>
</evidence>
<keyword evidence="3 7" id="KW-0808">Transferase</keyword>
<evidence type="ECO:0000256" key="1">
    <source>
        <dbReference type="ARBA" id="ARBA00022491"/>
    </source>
</evidence>
<feature type="domain" description="N-acetyltransferase" evidence="6">
    <location>
        <begin position="88"/>
        <end position="146"/>
    </location>
</feature>
<keyword evidence="4" id="KW-0012">Acyltransferase</keyword>
<name>A0A4V3IU15_9MICO</name>
<comment type="caution">
    <text evidence="7">The sequence shown here is derived from an EMBL/GenBank/DDBJ whole genome shotgun (WGS) entry which is preliminary data.</text>
</comment>
<accession>A0A4V3IU15</accession>
<dbReference type="Proteomes" id="UP000298313">
    <property type="component" value="Unassembled WGS sequence"/>
</dbReference>
<keyword evidence="1" id="KW-0678">Repressor</keyword>
<evidence type="ECO:0000256" key="5">
    <source>
        <dbReference type="ARBA" id="ARBA00049880"/>
    </source>
</evidence>
<evidence type="ECO:0000256" key="4">
    <source>
        <dbReference type="ARBA" id="ARBA00023315"/>
    </source>
</evidence>
<dbReference type="GO" id="GO:0016747">
    <property type="term" value="F:acyltransferase activity, transferring groups other than amino-acyl groups"/>
    <property type="evidence" value="ECO:0007669"/>
    <property type="project" value="InterPro"/>
</dbReference>
<evidence type="ECO:0000256" key="3">
    <source>
        <dbReference type="ARBA" id="ARBA00022679"/>
    </source>
</evidence>
<dbReference type="Pfam" id="PF13508">
    <property type="entry name" value="Acetyltransf_7"/>
    <property type="match status" value="1"/>
</dbReference>
<evidence type="ECO:0000313" key="8">
    <source>
        <dbReference type="Proteomes" id="UP000298313"/>
    </source>
</evidence>
<dbReference type="EMBL" id="SOHH01000121">
    <property type="protein sequence ID" value="TFD70513.1"/>
    <property type="molecule type" value="Genomic_DNA"/>
</dbReference>
<protein>
    <submittedName>
        <fullName evidence="7">N-acetyltransferase</fullName>
    </submittedName>
</protein>
<dbReference type="PANTHER" id="PTHR36449:SF1">
    <property type="entry name" value="ACETYLTRANSFERASE"/>
    <property type="match status" value="1"/>
</dbReference>
<dbReference type="RefSeq" id="WP_134525057.1">
    <property type="nucleotide sequence ID" value="NZ_SOHH01000121.1"/>
</dbReference>
<dbReference type="InterPro" id="IPR016181">
    <property type="entry name" value="Acyl_CoA_acyltransferase"/>
</dbReference>
<comment type="catalytic activity">
    <reaction evidence="5">
        <text>glycyl-tRNA(Gly) + acetyl-CoA = N-acetylglycyl-tRNA(Gly) + CoA + H(+)</text>
        <dbReference type="Rhea" id="RHEA:81867"/>
        <dbReference type="Rhea" id="RHEA-COMP:9683"/>
        <dbReference type="Rhea" id="RHEA-COMP:19766"/>
        <dbReference type="ChEBI" id="CHEBI:15378"/>
        <dbReference type="ChEBI" id="CHEBI:57287"/>
        <dbReference type="ChEBI" id="CHEBI:57288"/>
        <dbReference type="ChEBI" id="CHEBI:78522"/>
        <dbReference type="ChEBI" id="CHEBI:232036"/>
    </reaction>
</comment>
<sequence>MTRYLRPVALTREHDRGSFASGNPTLDAWLRNRAFKNEGSGASRTFVSCPAESAHSVAGYYTLAASSVSVDEAPVRVRRNMPDPIPVILLGRLAVNEHHQGIGLGSSLLTDAVLRAAGAAASVGVRALLVHAIDDSAERFYRHFGFLPSSLSERTLFLSIEDIRASAAQRDRSADE</sequence>
<dbReference type="OrthoDB" id="9799147at2"/>
<dbReference type="SUPFAM" id="SSF55729">
    <property type="entry name" value="Acyl-CoA N-acyltransferases (Nat)"/>
    <property type="match status" value="1"/>
</dbReference>